<proteinExistence type="inferred from homology"/>
<organism evidence="6 7">
    <name type="scientific">Undibacterium squillarum</name>
    <dbReference type="NCBI Taxonomy" id="1131567"/>
    <lineage>
        <taxon>Bacteria</taxon>
        <taxon>Pseudomonadati</taxon>
        <taxon>Pseudomonadota</taxon>
        <taxon>Betaproteobacteria</taxon>
        <taxon>Burkholderiales</taxon>
        <taxon>Oxalobacteraceae</taxon>
        <taxon>Undibacterium</taxon>
    </lineage>
</organism>
<dbReference type="InterPro" id="IPR005119">
    <property type="entry name" value="LysR_subst-bd"/>
</dbReference>
<dbReference type="InterPro" id="IPR036390">
    <property type="entry name" value="WH_DNA-bd_sf"/>
</dbReference>
<dbReference type="Pfam" id="PF03466">
    <property type="entry name" value="LysR_substrate"/>
    <property type="match status" value="1"/>
</dbReference>
<sequence length="330" mass="35857">MDTLKAMEVFCEVARQRSFSEAGRRLGISRALVSKHIAALEQHLQIRLLHRSTREVSLTGQGLAFLTPCEEAVQQARAALATAAHSSDQLRGILRLQAPASFASEWLAGILARFGLAHPELQIELHADDALLDPVRHGFDLSIRVGGIPDHYGLQMRTLAPCRGLLCASPAYLESAGMPMHPSELNAHRCLHFSHLTQGARWQFQRGEEHCEVTVSPVFSANNGRALHQAALAGAGIVYHTSFLAARDIAAGRLQVVLPDWQVPLNHLTALYPATRRLAPAVRALIDLLVAEFAPVPEWDKLAGLSTIAGQNVAANHQPDSLSTVFAGIY</sequence>
<dbReference type="SUPFAM" id="SSF53850">
    <property type="entry name" value="Periplasmic binding protein-like II"/>
    <property type="match status" value="1"/>
</dbReference>
<dbReference type="EMBL" id="BMYU01000012">
    <property type="protein sequence ID" value="GGX53365.1"/>
    <property type="molecule type" value="Genomic_DNA"/>
</dbReference>
<dbReference type="Gene3D" id="1.10.10.10">
    <property type="entry name" value="Winged helix-like DNA-binding domain superfamily/Winged helix DNA-binding domain"/>
    <property type="match status" value="1"/>
</dbReference>
<accession>A0ABQ2Y265</accession>
<dbReference type="InterPro" id="IPR058163">
    <property type="entry name" value="LysR-type_TF_proteobact-type"/>
</dbReference>
<dbReference type="CDD" id="cd08422">
    <property type="entry name" value="PBP2_CrgA_like"/>
    <property type="match status" value="1"/>
</dbReference>
<name>A0ABQ2Y265_9BURK</name>
<evidence type="ECO:0000256" key="4">
    <source>
        <dbReference type="ARBA" id="ARBA00023163"/>
    </source>
</evidence>
<comment type="caution">
    <text evidence="6">The sequence shown here is derived from an EMBL/GenBank/DDBJ whole genome shotgun (WGS) entry which is preliminary data.</text>
</comment>
<dbReference type="PROSITE" id="PS50931">
    <property type="entry name" value="HTH_LYSR"/>
    <property type="match status" value="1"/>
</dbReference>
<keyword evidence="4" id="KW-0804">Transcription</keyword>
<reference evidence="7" key="1">
    <citation type="journal article" date="2019" name="Int. J. Syst. Evol. Microbiol.">
        <title>The Global Catalogue of Microorganisms (GCM) 10K type strain sequencing project: providing services to taxonomists for standard genome sequencing and annotation.</title>
        <authorList>
            <consortium name="The Broad Institute Genomics Platform"/>
            <consortium name="The Broad Institute Genome Sequencing Center for Infectious Disease"/>
            <person name="Wu L."/>
            <person name="Ma J."/>
        </authorList>
    </citation>
    <scope>NUCLEOTIDE SEQUENCE [LARGE SCALE GENOMIC DNA]</scope>
    <source>
        <strain evidence="7">KCTC 23917</strain>
    </source>
</reference>
<keyword evidence="3" id="KW-0238">DNA-binding</keyword>
<evidence type="ECO:0000256" key="1">
    <source>
        <dbReference type="ARBA" id="ARBA00009437"/>
    </source>
</evidence>
<dbReference type="Proteomes" id="UP000653343">
    <property type="component" value="Unassembled WGS sequence"/>
</dbReference>
<comment type="similarity">
    <text evidence="1">Belongs to the LysR transcriptional regulatory family.</text>
</comment>
<feature type="domain" description="HTH lysR-type" evidence="5">
    <location>
        <begin position="1"/>
        <end position="59"/>
    </location>
</feature>
<dbReference type="PANTHER" id="PTHR30537">
    <property type="entry name" value="HTH-TYPE TRANSCRIPTIONAL REGULATOR"/>
    <property type="match status" value="1"/>
</dbReference>
<dbReference type="RefSeq" id="WP_229793247.1">
    <property type="nucleotide sequence ID" value="NZ_BMYU01000012.1"/>
</dbReference>
<dbReference type="InterPro" id="IPR036388">
    <property type="entry name" value="WH-like_DNA-bd_sf"/>
</dbReference>
<evidence type="ECO:0000259" key="5">
    <source>
        <dbReference type="PROSITE" id="PS50931"/>
    </source>
</evidence>
<evidence type="ECO:0000256" key="2">
    <source>
        <dbReference type="ARBA" id="ARBA00023015"/>
    </source>
</evidence>
<dbReference type="SUPFAM" id="SSF46785">
    <property type="entry name" value="Winged helix' DNA-binding domain"/>
    <property type="match status" value="1"/>
</dbReference>
<dbReference type="Gene3D" id="3.40.190.290">
    <property type="match status" value="1"/>
</dbReference>
<keyword evidence="2" id="KW-0805">Transcription regulation</keyword>
<evidence type="ECO:0000313" key="7">
    <source>
        <dbReference type="Proteomes" id="UP000653343"/>
    </source>
</evidence>
<dbReference type="InterPro" id="IPR000847">
    <property type="entry name" value="LysR_HTH_N"/>
</dbReference>
<protein>
    <submittedName>
        <fullName evidence="6">Transcriptional regulator</fullName>
    </submittedName>
</protein>
<evidence type="ECO:0000313" key="6">
    <source>
        <dbReference type="EMBL" id="GGX53365.1"/>
    </source>
</evidence>
<dbReference type="PANTHER" id="PTHR30537:SF5">
    <property type="entry name" value="HTH-TYPE TRANSCRIPTIONAL ACTIVATOR TTDR-RELATED"/>
    <property type="match status" value="1"/>
</dbReference>
<evidence type="ECO:0000256" key="3">
    <source>
        <dbReference type="ARBA" id="ARBA00023125"/>
    </source>
</evidence>
<keyword evidence="7" id="KW-1185">Reference proteome</keyword>
<gene>
    <name evidence="6" type="ORF">GCM10010946_34940</name>
</gene>
<dbReference type="Pfam" id="PF00126">
    <property type="entry name" value="HTH_1"/>
    <property type="match status" value="1"/>
</dbReference>